<dbReference type="NCBIfam" id="TIGR01196">
    <property type="entry name" value="edd"/>
    <property type="match status" value="1"/>
</dbReference>
<dbReference type="FunFam" id="3.50.30.80:FF:000001">
    <property type="entry name" value="Dihydroxy-acid dehydratase"/>
    <property type="match status" value="1"/>
</dbReference>
<feature type="domain" description="Dihydroxy-acid/6-phosphogluconate dehydratase C-terminal" evidence="12">
    <location>
        <begin position="413"/>
        <end position="604"/>
    </location>
</feature>
<keyword evidence="14" id="KW-1185">Reference proteome</keyword>
<dbReference type="Proteomes" id="UP000294664">
    <property type="component" value="Unassembled WGS sequence"/>
</dbReference>
<keyword evidence="6 9" id="KW-0311">Gluconate utilization</keyword>
<dbReference type="UniPathway" id="UPA00226"/>
<sequence>MHVNGSLNARLGEVTERIVKRSQESRARYLARIDAAIENTPPRQRLGCANQAHGFAACGPTDKARLRDQPTPNLAVVTAYNDMLSAHQPYERFPDLIRTAAREAGGTAQVAGGVPAMCDGVTQGEAGMELSLFSRDVIALSTAVALSHQTFDAAVFLGICDKIVPGLVIGALSFGHLPAVFVPGGPMTSGLPNDEKSRIRQLYAEGKVDRATLLESESQSYHGPGTCTFYGTANTNQMMMEIMGLHLPGAAFVNPNTPLRDALTRAATKRALAITALGNDYTPVGRVLDEKAFANAVVGLHATGGSTNHTLHLVAMAAAGGIRLTWDDFSDLAEVVPLLARVYPNGKADVNHFQAAGGMGFVIRELLGAGLLHRDVRTVWGSGLDGYIVEPGLDAAGDLVWRETAAQTGDDAILRGAATPFQPTGGLKVMHGNLGRAVVKTSAVAPERHVIEAPAKVFHSQEAFQEAFKAKALGGDFIAVIRFQGPAANGMPELHKLMPPLGVLQDRGQRVALVTDGRMSGASGKVLSAIHVTPEAARGGAIAKILDGDLLRVDAVTGVLDVLVDSDEFAARRPAEADLASSRPGVGRELFAPFRAAVGAADSGGTVFAEAFA</sequence>
<dbReference type="InterPro" id="IPR037237">
    <property type="entry name" value="IlvD/EDD_N"/>
</dbReference>
<dbReference type="GO" id="GO:0005829">
    <property type="term" value="C:cytosol"/>
    <property type="evidence" value="ECO:0007669"/>
    <property type="project" value="TreeGrafter"/>
</dbReference>
<protein>
    <recommendedName>
        <fullName evidence="9 10">Phosphogluconate dehydratase</fullName>
        <ecNumber evidence="9 10">4.2.1.12</ecNumber>
    </recommendedName>
</protein>
<evidence type="ECO:0000259" key="11">
    <source>
        <dbReference type="Pfam" id="PF00920"/>
    </source>
</evidence>
<evidence type="ECO:0000256" key="9">
    <source>
        <dbReference type="HAMAP-Rule" id="MF_02094"/>
    </source>
</evidence>
<proteinExistence type="inferred from homology"/>
<comment type="catalytic activity">
    <reaction evidence="9">
        <text>6-phospho-D-gluconate = 2-dehydro-3-deoxy-6-phospho-D-gluconate + H2O</text>
        <dbReference type="Rhea" id="RHEA:17277"/>
        <dbReference type="ChEBI" id="CHEBI:15377"/>
        <dbReference type="ChEBI" id="CHEBI:57569"/>
        <dbReference type="ChEBI" id="CHEBI:58759"/>
        <dbReference type="EC" id="4.2.1.12"/>
    </reaction>
</comment>
<comment type="function">
    <text evidence="9">Catalyzes the dehydration of 6-phospho-D-gluconate to 2-dehydro-3-deoxy-6-phospho-D-gluconate.</text>
</comment>
<keyword evidence="3 9" id="KW-0479">Metal-binding</keyword>
<dbReference type="PANTHER" id="PTHR43661">
    <property type="entry name" value="D-XYLONATE DEHYDRATASE"/>
    <property type="match status" value="1"/>
</dbReference>
<dbReference type="PANTHER" id="PTHR43661:SF1">
    <property type="entry name" value="PHOSPHOGLUCONATE DEHYDRATASE"/>
    <property type="match status" value="1"/>
</dbReference>
<dbReference type="Pfam" id="PF24877">
    <property type="entry name" value="ILV_EDD_C"/>
    <property type="match status" value="1"/>
</dbReference>
<name>A0A4R3LT18_9HYPH</name>
<reference evidence="13 14" key="1">
    <citation type="submission" date="2019-03" db="EMBL/GenBank/DDBJ databases">
        <title>Genomic Encyclopedia of Type Strains, Phase IV (KMG-IV): sequencing the most valuable type-strain genomes for metagenomic binning, comparative biology and taxonomic classification.</title>
        <authorList>
            <person name="Goeker M."/>
        </authorList>
    </citation>
    <scope>NUCLEOTIDE SEQUENCE [LARGE SCALE GENOMIC DNA]</scope>
    <source>
        <strain evidence="13 14">DSM 9035</strain>
    </source>
</reference>
<dbReference type="PROSITE" id="PS00887">
    <property type="entry name" value="ILVD_EDD_2"/>
    <property type="match status" value="1"/>
</dbReference>
<dbReference type="InterPro" id="IPR000581">
    <property type="entry name" value="ILV_EDD_N"/>
</dbReference>
<gene>
    <name evidence="9" type="primary">edd</name>
    <name evidence="13" type="ORF">EDC64_112126</name>
</gene>
<evidence type="ECO:0000256" key="10">
    <source>
        <dbReference type="NCBIfam" id="TIGR01196"/>
    </source>
</evidence>
<organism evidence="13 14">
    <name type="scientific">Aquabacter spiritensis</name>
    <dbReference type="NCBI Taxonomy" id="933073"/>
    <lineage>
        <taxon>Bacteria</taxon>
        <taxon>Pseudomonadati</taxon>
        <taxon>Pseudomonadota</taxon>
        <taxon>Alphaproteobacteria</taxon>
        <taxon>Hyphomicrobiales</taxon>
        <taxon>Xanthobacteraceae</taxon>
        <taxon>Aquabacter</taxon>
    </lineage>
</organism>
<comment type="caution">
    <text evidence="13">The sequence shown here is derived from an EMBL/GenBank/DDBJ whole genome shotgun (WGS) entry which is preliminary data.</text>
</comment>
<comment type="similarity">
    <text evidence="1 9">Belongs to the IlvD/Edd family.</text>
</comment>
<dbReference type="InterPro" id="IPR042096">
    <property type="entry name" value="Dihydro-acid_dehy_C"/>
</dbReference>
<feature type="binding site" evidence="9">
    <location>
        <position position="160"/>
    </location>
    <ligand>
        <name>[4Fe-4S] cluster</name>
        <dbReference type="ChEBI" id="CHEBI:49883"/>
    </ligand>
</feature>
<dbReference type="InterPro" id="IPR056740">
    <property type="entry name" value="ILV_EDD_C"/>
</dbReference>
<dbReference type="GO" id="GO:0051539">
    <property type="term" value="F:4 iron, 4 sulfur cluster binding"/>
    <property type="evidence" value="ECO:0007669"/>
    <property type="project" value="UniProtKB-UniRule"/>
</dbReference>
<keyword evidence="7 9" id="KW-0456">Lyase</keyword>
<dbReference type="EMBL" id="SMAI01000012">
    <property type="protein sequence ID" value="TCT02689.1"/>
    <property type="molecule type" value="Genomic_DNA"/>
</dbReference>
<comment type="pathway">
    <text evidence="9">Carbohydrate metabolism; Entner-Doudoroff pathway.</text>
</comment>
<dbReference type="InterPro" id="IPR020558">
    <property type="entry name" value="DiOHA_6PGluconate_deHydtase_CS"/>
</dbReference>
<evidence type="ECO:0000256" key="6">
    <source>
        <dbReference type="ARBA" id="ARBA00023064"/>
    </source>
</evidence>
<dbReference type="GO" id="GO:0019521">
    <property type="term" value="P:D-gluconate metabolic process"/>
    <property type="evidence" value="ECO:0007669"/>
    <property type="project" value="UniProtKB-KW"/>
</dbReference>
<dbReference type="GO" id="GO:0009255">
    <property type="term" value="P:Entner-Doudoroff pathway through 6-phosphogluconate"/>
    <property type="evidence" value="ECO:0007669"/>
    <property type="project" value="UniProtKB-UniRule"/>
</dbReference>
<evidence type="ECO:0000256" key="3">
    <source>
        <dbReference type="ARBA" id="ARBA00022723"/>
    </source>
</evidence>
<keyword evidence="2 9" id="KW-0004">4Fe-4S</keyword>
<evidence type="ECO:0000259" key="12">
    <source>
        <dbReference type="Pfam" id="PF24877"/>
    </source>
</evidence>
<dbReference type="SUPFAM" id="SSF143975">
    <property type="entry name" value="IlvD/EDD N-terminal domain-like"/>
    <property type="match status" value="1"/>
</dbReference>
<dbReference type="OrthoDB" id="9807077at2"/>
<evidence type="ECO:0000256" key="7">
    <source>
        <dbReference type="ARBA" id="ARBA00023239"/>
    </source>
</evidence>
<accession>A0A4R3LT18</accession>
<dbReference type="HAMAP" id="MF_02094">
    <property type="entry name" value="Edd"/>
    <property type="match status" value="1"/>
</dbReference>
<feature type="domain" description="Dihydroxy-acid/6-phosphogluconate dehydratase N-terminal" evidence="11">
    <location>
        <begin position="72"/>
        <end position="384"/>
    </location>
</feature>
<keyword evidence="8 9" id="KW-0119">Carbohydrate metabolism</keyword>
<dbReference type="GO" id="GO:0046872">
    <property type="term" value="F:metal ion binding"/>
    <property type="evidence" value="ECO:0007669"/>
    <property type="project" value="UniProtKB-KW"/>
</dbReference>
<dbReference type="Pfam" id="PF00920">
    <property type="entry name" value="ILVD_EDD_N"/>
    <property type="match status" value="1"/>
</dbReference>
<dbReference type="GO" id="GO:0004456">
    <property type="term" value="F:phosphogluconate dehydratase activity"/>
    <property type="evidence" value="ECO:0007669"/>
    <property type="project" value="UniProtKB-UniRule"/>
</dbReference>
<dbReference type="SUPFAM" id="SSF52016">
    <property type="entry name" value="LeuD/IlvD-like"/>
    <property type="match status" value="1"/>
</dbReference>
<evidence type="ECO:0000256" key="5">
    <source>
        <dbReference type="ARBA" id="ARBA00023014"/>
    </source>
</evidence>
<evidence type="ECO:0000313" key="14">
    <source>
        <dbReference type="Proteomes" id="UP000294664"/>
    </source>
</evidence>
<keyword evidence="4 9" id="KW-0408">Iron</keyword>
<dbReference type="RefSeq" id="WP_132033825.1">
    <property type="nucleotide sequence ID" value="NZ_SMAI01000012.1"/>
</dbReference>
<dbReference type="AlphaFoldDB" id="A0A4R3LT18"/>
<evidence type="ECO:0000256" key="4">
    <source>
        <dbReference type="ARBA" id="ARBA00023004"/>
    </source>
</evidence>
<dbReference type="PROSITE" id="PS00886">
    <property type="entry name" value="ILVD_EDD_1"/>
    <property type="match status" value="1"/>
</dbReference>
<feature type="binding site" evidence="9">
    <location>
        <position position="227"/>
    </location>
    <ligand>
        <name>[4Fe-4S] cluster</name>
        <dbReference type="ChEBI" id="CHEBI:49883"/>
    </ligand>
</feature>
<evidence type="ECO:0000256" key="2">
    <source>
        <dbReference type="ARBA" id="ARBA00022485"/>
    </source>
</evidence>
<dbReference type="EC" id="4.2.1.12" evidence="9 10"/>
<evidence type="ECO:0000256" key="1">
    <source>
        <dbReference type="ARBA" id="ARBA00006486"/>
    </source>
</evidence>
<evidence type="ECO:0000256" key="8">
    <source>
        <dbReference type="ARBA" id="ARBA00023277"/>
    </source>
</evidence>
<dbReference type="InterPro" id="IPR004786">
    <property type="entry name" value="6-phosphgluc_deHydtase"/>
</dbReference>
<evidence type="ECO:0000313" key="13">
    <source>
        <dbReference type="EMBL" id="TCT02689.1"/>
    </source>
</evidence>
<keyword evidence="5 9" id="KW-0411">Iron-sulfur</keyword>
<comment type="cofactor">
    <cofactor evidence="9">
        <name>[4Fe-4S] cluster</name>
        <dbReference type="ChEBI" id="CHEBI:49883"/>
    </cofactor>
    <text evidence="9">Binds 1 [4Fe-4S] cluster.</text>
</comment>
<dbReference type="Gene3D" id="3.50.30.80">
    <property type="entry name" value="IlvD/EDD C-terminal domain-like"/>
    <property type="match status" value="1"/>
</dbReference>